<keyword evidence="3" id="KW-1133">Transmembrane helix</keyword>
<feature type="coiled-coil region" evidence="1">
    <location>
        <begin position="75"/>
        <end position="123"/>
    </location>
</feature>
<keyword evidence="1" id="KW-0175">Coiled coil</keyword>
<feature type="transmembrane region" description="Helical" evidence="3">
    <location>
        <begin position="38"/>
        <end position="54"/>
    </location>
</feature>
<evidence type="ECO:0000313" key="5">
    <source>
        <dbReference type="Proteomes" id="UP000323426"/>
    </source>
</evidence>
<evidence type="ECO:0000256" key="3">
    <source>
        <dbReference type="SAM" id="Phobius"/>
    </source>
</evidence>
<evidence type="ECO:0000256" key="2">
    <source>
        <dbReference type="SAM" id="MobiDB-lite"/>
    </source>
</evidence>
<proteinExistence type="predicted"/>
<gene>
    <name evidence="4" type="ORF">F0145_05085</name>
</gene>
<reference evidence="4 5" key="1">
    <citation type="submission" date="2019-09" db="EMBL/GenBank/DDBJ databases">
        <title>Genome sequence and assembly of Adhaeribacter sp.</title>
        <authorList>
            <person name="Chhetri G."/>
        </authorList>
    </citation>
    <scope>NUCLEOTIDE SEQUENCE [LARGE SCALE GENOMIC DNA]</scope>
    <source>
        <strain evidence="4 5">DK36</strain>
    </source>
</reference>
<organism evidence="4 5">
    <name type="scientific">Adhaeribacter rhizoryzae</name>
    <dbReference type="NCBI Taxonomy" id="2607907"/>
    <lineage>
        <taxon>Bacteria</taxon>
        <taxon>Pseudomonadati</taxon>
        <taxon>Bacteroidota</taxon>
        <taxon>Cytophagia</taxon>
        <taxon>Cytophagales</taxon>
        <taxon>Hymenobacteraceae</taxon>
        <taxon>Adhaeribacter</taxon>
    </lineage>
</organism>
<comment type="caution">
    <text evidence="4">The sequence shown here is derived from an EMBL/GenBank/DDBJ whole genome shotgun (WGS) entry which is preliminary data.</text>
</comment>
<dbReference type="Proteomes" id="UP000323426">
    <property type="component" value="Unassembled WGS sequence"/>
</dbReference>
<evidence type="ECO:0000313" key="4">
    <source>
        <dbReference type="EMBL" id="KAA5548103.1"/>
    </source>
</evidence>
<feature type="compositionally biased region" description="Basic and acidic residues" evidence="2">
    <location>
        <begin position="177"/>
        <end position="188"/>
    </location>
</feature>
<protein>
    <submittedName>
        <fullName evidence="4">Uncharacterized protein</fullName>
    </submittedName>
</protein>
<evidence type="ECO:0000256" key="1">
    <source>
        <dbReference type="SAM" id="Coils"/>
    </source>
</evidence>
<keyword evidence="3" id="KW-0472">Membrane</keyword>
<sequence length="199" mass="22452">MKVLDNPKHTSDEKLHWEIEKLKAEVDTHKRSHYKNPSLIITALLGILGIWLQYKSSNREYQLAEIKKEQAEPDIANLEVKRTQVTLDITNLNKKRAETDQLLAQAQQDLNTTLQQRKLEEQKIADAFNSLTKAQAALAKGQSSTAVVAAVKDATALIKDASQTNQVNAQKSRATLKRIERLRKEVTSKKNPKSKLNGF</sequence>
<keyword evidence="5" id="KW-1185">Reference proteome</keyword>
<dbReference type="AlphaFoldDB" id="A0A5M6DKY0"/>
<dbReference type="RefSeq" id="WP_150087239.1">
    <property type="nucleotide sequence ID" value="NZ_VWSF01000003.1"/>
</dbReference>
<accession>A0A5M6DKY0</accession>
<feature type="region of interest" description="Disordered" evidence="2">
    <location>
        <begin position="165"/>
        <end position="199"/>
    </location>
</feature>
<name>A0A5M6DKY0_9BACT</name>
<keyword evidence="3" id="KW-0812">Transmembrane</keyword>
<dbReference type="EMBL" id="VWSF01000003">
    <property type="protein sequence ID" value="KAA5548103.1"/>
    <property type="molecule type" value="Genomic_DNA"/>
</dbReference>